<accession>A0ABV4NS54</accession>
<keyword evidence="1" id="KW-0251">Elongation factor</keyword>
<keyword evidence="1" id="KW-0648">Protein biosynthesis</keyword>
<evidence type="ECO:0000313" key="1">
    <source>
        <dbReference type="EMBL" id="MFA0792261.1"/>
    </source>
</evidence>
<dbReference type="RefSeq" id="WP_299585902.1">
    <property type="nucleotide sequence ID" value="NZ_JBGMEL010000021.1"/>
</dbReference>
<dbReference type="GO" id="GO:0003746">
    <property type="term" value="F:translation elongation factor activity"/>
    <property type="evidence" value="ECO:0007669"/>
    <property type="project" value="UniProtKB-KW"/>
</dbReference>
<dbReference type="InterPro" id="IPR007411">
    <property type="entry name" value="EpmC"/>
</dbReference>
<evidence type="ECO:0000313" key="2">
    <source>
        <dbReference type="Proteomes" id="UP001569414"/>
    </source>
</evidence>
<name>A0ABV4NS54_9GAMM</name>
<dbReference type="Proteomes" id="UP001569414">
    <property type="component" value="Unassembled WGS sequence"/>
</dbReference>
<comment type="caution">
    <text evidence="1">The sequence shown here is derived from an EMBL/GenBank/DDBJ whole genome shotgun (WGS) entry which is preliminary data.</text>
</comment>
<reference evidence="1 2" key="1">
    <citation type="submission" date="2024-08" db="EMBL/GenBank/DDBJ databases">
        <authorList>
            <person name="Ishaq N."/>
        </authorList>
    </citation>
    <scope>NUCLEOTIDE SEQUENCE [LARGE SCALE GENOMIC DNA]</scope>
    <source>
        <strain evidence="1 2">JCM 30400</strain>
    </source>
</reference>
<organism evidence="1 2">
    <name type="scientific">Microbulbifer echini</name>
    <dbReference type="NCBI Taxonomy" id="1529067"/>
    <lineage>
        <taxon>Bacteria</taxon>
        <taxon>Pseudomonadati</taxon>
        <taxon>Pseudomonadota</taxon>
        <taxon>Gammaproteobacteria</taxon>
        <taxon>Cellvibrionales</taxon>
        <taxon>Microbulbiferaceae</taxon>
        <taxon>Microbulbifer</taxon>
    </lineage>
</organism>
<sequence>MPVPSPEMAPVSNDSPEVRSLAERITGVFNRCFADPRGLNTRLRGGFSEPYYRPAGEVLDYHQVEFTHDYAASALHEAAHWCVAGEARRQLPDYGYWYAPDGRSAEQQAEFELVEVKPQALEWIFARACGLRFRVSADNLQSDLGPSDRFMEAIWQQVLVYCAEGPSARARTFAMALALEFEQSDPLYGCAYQLAELS</sequence>
<proteinExistence type="predicted"/>
<protein>
    <submittedName>
        <fullName evidence="1">Elongation factor P hydroxylase</fullName>
    </submittedName>
</protein>
<keyword evidence="2" id="KW-1185">Reference proteome</keyword>
<gene>
    <name evidence="1" type="ORF">ACCI51_17080</name>
</gene>
<dbReference type="EMBL" id="JBGMEL010000021">
    <property type="protein sequence ID" value="MFA0792261.1"/>
    <property type="molecule type" value="Genomic_DNA"/>
</dbReference>
<dbReference type="Pfam" id="PF04315">
    <property type="entry name" value="EpmC"/>
    <property type="match status" value="1"/>
</dbReference>